<evidence type="ECO:0000259" key="1">
    <source>
        <dbReference type="Pfam" id="PF12705"/>
    </source>
</evidence>
<dbReference type="Gene3D" id="3.90.320.10">
    <property type="match status" value="1"/>
</dbReference>
<dbReference type="PATRIC" id="fig|1439726.3.peg.3337"/>
<dbReference type="InterPro" id="IPR038726">
    <property type="entry name" value="PDDEXK_AddAB-type"/>
</dbReference>
<gene>
    <name evidence="2" type="ORF">A6302_03177</name>
</gene>
<accession>A0A1E3GZZ4</accession>
<feature type="domain" description="PD-(D/E)XK endonuclease-like" evidence="1">
    <location>
        <begin position="28"/>
        <end position="98"/>
    </location>
</feature>
<organism evidence="2 3">
    <name type="scientific">Methylobrevis pamukkalensis</name>
    <dbReference type="NCBI Taxonomy" id="1439726"/>
    <lineage>
        <taxon>Bacteria</taxon>
        <taxon>Pseudomonadati</taxon>
        <taxon>Pseudomonadota</taxon>
        <taxon>Alphaproteobacteria</taxon>
        <taxon>Hyphomicrobiales</taxon>
        <taxon>Pleomorphomonadaceae</taxon>
        <taxon>Methylobrevis</taxon>
    </lineage>
</organism>
<evidence type="ECO:0000313" key="3">
    <source>
        <dbReference type="Proteomes" id="UP000094622"/>
    </source>
</evidence>
<dbReference type="EMBL" id="MCRJ01000087">
    <property type="protein sequence ID" value="ODN69495.1"/>
    <property type="molecule type" value="Genomic_DNA"/>
</dbReference>
<protein>
    <submittedName>
        <fullName evidence="2">PD-(D/E)XK nuclease superfamily protein</fullName>
    </submittedName>
</protein>
<dbReference type="AlphaFoldDB" id="A0A1E3GZZ4"/>
<keyword evidence="3" id="KW-1185">Reference proteome</keyword>
<name>A0A1E3GZZ4_9HYPH</name>
<sequence>MLDDPAFAAVFAPGSRAEVPVAGTLPLASGRPAAIAGQIDRLAVTDAQVLIIDFKTNRPAPSVIPEAYLAQIAVYARLVAEIWPGRTVRAAILWTDAPRLDEVPAGDLAATAARLFGRADTP</sequence>
<proteinExistence type="predicted"/>
<dbReference type="InterPro" id="IPR011604">
    <property type="entry name" value="PDDEXK-like_dom_sf"/>
</dbReference>
<dbReference type="Proteomes" id="UP000094622">
    <property type="component" value="Unassembled WGS sequence"/>
</dbReference>
<comment type="caution">
    <text evidence="2">The sequence shown here is derived from an EMBL/GenBank/DDBJ whole genome shotgun (WGS) entry which is preliminary data.</text>
</comment>
<evidence type="ECO:0000313" key="2">
    <source>
        <dbReference type="EMBL" id="ODN69495.1"/>
    </source>
</evidence>
<dbReference type="Pfam" id="PF12705">
    <property type="entry name" value="PDDEXK_1"/>
    <property type="match status" value="1"/>
</dbReference>
<reference evidence="2 3" key="1">
    <citation type="submission" date="2016-07" db="EMBL/GenBank/DDBJ databases">
        <title>Draft Genome Sequence of Methylobrevis pamukkalensis PK2.</title>
        <authorList>
            <person name="Vasilenko O.V."/>
            <person name="Doronina N.V."/>
            <person name="Shmareva M.N."/>
            <person name="Tarlachkov S.V."/>
            <person name="Mustakhimov I."/>
            <person name="Trotsenko Y.A."/>
        </authorList>
    </citation>
    <scope>NUCLEOTIDE SEQUENCE [LARGE SCALE GENOMIC DNA]</scope>
    <source>
        <strain evidence="2 3">PK2</strain>
    </source>
</reference>